<evidence type="ECO:0000313" key="26">
    <source>
        <dbReference type="EMBL" id="MBW0491129.1"/>
    </source>
</evidence>
<keyword evidence="10" id="KW-0436">Ligase</keyword>
<dbReference type="Pfam" id="PF00586">
    <property type="entry name" value="AIRS"/>
    <property type="match status" value="1"/>
</dbReference>
<sequence>MKVLVIGSGGREHAIANRLAKSSLVTKVYLAPGNAGTDANPKCSNIPIAMTDLDGLVQFGSSHNIDLVVPGPEQILVDGIENRFRKVGIPVFGPSALAARMEGSKAFSKDFMAKHSIPTARYVNFHDFESARQHLQQTNYKVVIKASGLAAGKGVILPQTKQEALEALEEIMLKKVFGSSGDEVVIEEYLEGQEISLLAISDGYTVIGLPSAQDHKRIGEGDLGPNTGGMGAYAPTPIGSRELIDTCMKTIIRPTIDGMRRDGIPFVGCLFTGLMITAQGPKVLEYNVRFGDPETQTVMSLLSDDTDLAEVFMACCDRRLDSVTIDFKAFHSVTVVIAAPGYPNSYPKGLPVTINTDALPEHSFIYHAGTTRNTDGCLCTSGGRVFAVNGTGETLEKAVKTAYDAVSCVRFEGMTYRKDIAHRALNQKTSLSTNTSSKTGLTYLDSGVSIDAGNELVSRIKPFVKATARPGCDSVIGGFGGLFDLKKVGYADPVLVSGTDGVGTKLIVAQKAHKHDTVGVDLVAMSVNDLLVQGAEPLFFLDYFACNHLDVNIAVDVIKGIAAGCRQSGCALIGGETAEMPGLYHADDYDLAGFAVGAVERSLILPRLNEIVVGDVLIGLGSSGFHSNGFSLVRKVVEKSNLDYQSQCPWSSHQTLGEALLEPTRIYTPQILPILKSKKQLIKAMSHITGGGFLENIPRVLPEGLGCEVIAGSFPLLAPFQWVMKHGMIEPLEMCRTFNCGIGMILIVAKNAVSEVINLAKSNDPDQQVGIYEIGYVVEQQGVKMNGLECWL</sequence>
<dbReference type="NCBIfam" id="TIGR00877">
    <property type="entry name" value="purD"/>
    <property type="match status" value="1"/>
</dbReference>
<dbReference type="PROSITE" id="PS00184">
    <property type="entry name" value="GARS"/>
    <property type="match status" value="1"/>
</dbReference>
<gene>
    <name evidence="26" type="ORF">O181_030844</name>
</gene>
<dbReference type="FunFam" id="3.30.1330.10:FF:000001">
    <property type="entry name" value="Phosphoribosylformylglycinamidine cyclo-ligase"/>
    <property type="match status" value="1"/>
</dbReference>
<evidence type="ECO:0000256" key="18">
    <source>
        <dbReference type="ARBA" id="ARBA00029444"/>
    </source>
</evidence>
<name>A0A9Q3CTP0_9BASI</name>
<evidence type="ECO:0000256" key="3">
    <source>
        <dbReference type="ARBA" id="ARBA00005174"/>
    </source>
</evidence>
<keyword evidence="13" id="KW-0658">Purine biosynthesis</keyword>
<dbReference type="Gene3D" id="3.40.50.20">
    <property type="match status" value="1"/>
</dbReference>
<dbReference type="InterPro" id="IPR020561">
    <property type="entry name" value="PRibGlycinamid_synth_ATP-grasp"/>
</dbReference>
<dbReference type="SMART" id="SM01210">
    <property type="entry name" value="GARS_C"/>
    <property type="match status" value="1"/>
</dbReference>
<evidence type="ECO:0000256" key="2">
    <source>
        <dbReference type="ARBA" id="ARBA00004686"/>
    </source>
</evidence>
<evidence type="ECO:0000256" key="14">
    <source>
        <dbReference type="ARBA" id="ARBA00022840"/>
    </source>
</evidence>
<comment type="pathway">
    <text evidence="3">Purine metabolism; IMP biosynthesis via de novo pathway; N(1)-(5-phospho-D-ribosyl)glycinamide from 5-phospho-alpha-D-ribose 1-diphosphate: step 2/2.</text>
</comment>
<dbReference type="InterPro" id="IPR016185">
    <property type="entry name" value="PreATP-grasp_dom_sf"/>
</dbReference>
<feature type="domain" description="ATP-grasp" evidence="25">
    <location>
        <begin position="109"/>
        <end position="317"/>
    </location>
</feature>
<dbReference type="FunFam" id="3.90.600.10:FF:000001">
    <property type="entry name" value="Trifunctional purine biosynthetic protein adenosine-3"/>
    <property type="match status" value="1"/>
</dbReference>
<comment type="similarity">
    <text evidence="5">Belongs to the AIR synthase family.</text>
</comment>
<dbReference type="SUPFAM" id="SSF56059">
    <property type="entry name" value="Glutathione synthetase ATP-binding domain-like"/>
    <property type="match status" value="1"/>
</dbReference>
<evidence type="ECO:0000256" key="5">
    <source>
        <dbReference type="ARBA" id="ARBA00010280"/>
    </source>
</evidence>
<dbReference type="InterPro" id="IPR011761">
    <property type="entry name" value="ATP-grasp"/>
</dbReference>
<dbReference type="GO" id="GO:0005524">
    <property type="term" value="F:ATP binding"/>
    <property type="evidence" value="ECO:0007669"/>
    <property type="project" value="UniProtKB-UniRule"/>
</dbReference>
<dbReference type="InterPro" id="IPR000115">
    <property type="entry name" value="PRibGlycinamide_synth"/>
</dbReference>
<evidence type="ECO:0000256" key="20">
    <source>
        <dbReference type="ARBA" id="ARBA00032931"/>
    </source>
</evidence>
<dbReference type="AlphaFoldDB" id="A0A9Q3CTP0"/>
<keyword evidence="11" id="KW-0479">Metal-binding</keyword>
<dbReference type="InterPro" id="IPR020559">
    <property type="entry name" value="PRibGlycinamide_synth_CS"/>
</dbReference>
<dbReference type="Gene3D" id="3.30.1490.20">
    <property type="entry name" value="ATP-grasp fold, A domain"/>
    <property type="match status" value="1"/>
</dbReference>
<dbReference type="FunFam" id="3.90.650.10:FF:000011">
    <property type="entry name" value="Phosphoribosylformylglycinamidine cyclo-ligase"/>
    <property type="match status" value="1"/>
</dbReference>
<dbReference type="Pfam" id="PF02843">
    <property type="entry name" value="GARS_C"/>
    <property type="match status" value="1"/>
</dbReference>
<keyword evidence="15" id="KW-0464">Manganese</keyword>
<dbReference type="InterPro" id="IPR011054">
    <property type="entry name" value="Rudment_hybrid_motif"/>
</dbReference>
<evidence type="ECO:0000256" key="13">
    <source>
        <dbReference type="ARBA" id="ARBA00022755"/>
    </source>
</evidence>
<comment type="similarity">
    <text evidence="18">In the C-terminal section; belongs to the AIR synthase family.</text>
</comment>
<dbReference type="NCBIfam" id="TIGR00878">
    <property type="entry name" value="purM"/>
    <property type="match status" value="1"/>
</dbReference>
<evidence type="ECO:0000256" key="22">
    <source>
        <dbReference type="ARBA" id="ARBA00047843"/>
    </source>
</evidence>
<dbReference type="FunFam" id="3.30.1490.20:FF:000006">
    <property type="entry name" value="phosphoribosylamine--glycine ligase, chloroplastic-like"/>
    <property type="match status" value="1"/>
</dbReference>
<keyword evidence="9" id="KW-0963">Cytoplasm</keyword>
<dbReference type="HAMAP" id="MF_00741">
    <property type="entry name" value="AIRS"/>
    <property type="match status" value="1"/>
</dbReference>
<dbReference type="InterPro" id="IPR036921">
    <property type="entry name" value="PurM-like_N_sf"/>
</dbReference>
<dbReference type="EC" id="6.3.3.1" evidence="6"/>
<dbReference type="SMART" id="SM01209">
    <property type="entry name" value="GARS_A"/>
    <property type="match status" value="1"/>
</dbReference>
<dbReference type="Proteomes" id="UP000765509">
    <property type="component" value="Unassembled WGS sequence"/>
</dbReference>
<dbReference type="EMBL" id="AVOT02010921">
    <property type="protein sequence ID" value="MBW0491129.1"/>
    <property type="molecule type" value="Genomic_DNA"/>
</dbReference>
<comment type="function">
    <text evidence="17">Catalyzes the second and fifth step in the 'de novo' purine biosynthesis pathway; contains phosphoribosylamine--glycine ligase (GARS) and phosphoribosylformylglycinamidine cyclo-ligase (AIRS) activities.</text>
</comment>
<dbReference type="OrthoDB" id="2018833at2759"/>
<evidence type="ECO:0000256" key="15">
    <source>
        <dbReference type="ARBA" id="ARBA00023211"/>
    </source>
</evidence>
<evidence type="ECO:0000256" key="21">
    <source>
        <dbReference type="ARBA" id="ARBA00033093"/>
    </source>
</evidence>
<dbReference type="GO" id="GO:0046872">
    <property type="term" value="F:metal ion binding"/>
    <property type="evidence" value="ECO:0007669"/>
    <property type="project" value="UniProtKB-KW"/>
</dbReference>
<dbReference type="PROSITE" id="PS50975">
    <property type="entry name" value="ATP_GRASP"/>
    <property type="match status" value="1"/>
</dbReference>
<comment type="pathway">
    <text evidence="2">Purine metabolism; IMP biosynthesis via de novo pathway; 5-amino-1-(5-phospho-D-ribosyl)imidazole from N(2)-formyl-N(1)-(5-phospho-D-ribosyl)glycinamide: step 2/2.</text>
</comment>
<evidence type="ECO:0000256" key="12">
    <source>
        <dbReference type="ARBA" id="ARBA00022741"/>
    </source>
</evidence>
<keyword evidence="14 24" id="KW-0067">ATP-binding</keyword>
<evidence type="ECO:0000313" key="27">
    <source>
        <dbReference type="Proteomes" id="UP000765509"/>
    </source>
</evidence>
<evidence type="ECO:0000256" key="16">
    <source>
        <dbReference type="ARBA" id="ARBA00023268"/>
    </source>
</evidence>
<evidence type="ECO:0000256" key="6">
    <source>
        <dbReference type="ARBA" id="ARBA00013047"/>
    </source>
</evidence>
<evidence type="ECO:0000256" key="17">
    <source>
        <dbReference type="ARBA" id="ARBA00029388"/>
    </source>
</evidence>
<dbReference type="SUPFAM" id="SSF55326">
    <property type="entry name" value="PurM N-terminal domain-like"/>
    <property type="match status" value="1"/>
</dbReference>
<dbReference type="GO" id="GO:0004637">
    <property type="term" value="F:phosphoribosylamine-glycine ligase activity"/>
    <property type="evidence" value="ECO:0007669"/>
    <property type="project" value="UniProtKB-EC"/>
</dbReference>
<dbReference type="InterPro" id="IPR010918">
    <property type="entry name" value="PurM-like_C_dom"/>
</dbReference>
<dbReference type="FunFam" id="3.40.50.20:FF:000006">
    <property type="entry name" value="Phosphoribosylamine--glycine ligase, chloroplastic"/>
    <property type="match status" value="1"/>
</dbReference>
<keyword evidence="12 24" id="KW-0547">Nucleotide-binding</keyword>
<evidence type="ECO:0000259" key="25">
    <source>
        <dbReference type="PROSITE" id="PS50975"/>
    </source>
</evidence>
<evidence type="ECO:0000256" key="23">
    <source>
        <dbReference type="ARBA" id="ARBA00049057"/>
    </source>
</evidence>
<evidence type="ECO:0000256" key="1">
    <source>
        <dbReference type="ARBA" id="ARBA00004496"/>
    </source>
</evidence>
<evidence type="ECO:0000256" key="7">
    <source>
        <dbReference type="ARBA" id="ARBA00013255"/>
    </source>
</evidence>
<dbReference type="GO" id="GO:0006189">
    <property type="term" value="P:'de novo' IMP biosynthetic process"/>
    <property type="evidence" value="ECO:0007669"/>
    <property type="project" value="InterPro"/>
</dbReference>
<protein>
    <recommendedName>
        <fullName evidence="8">Phosphoribosylformylglycinamidine cyclo-ligase</fullName>
        <ecNumber evidence="6">6.3.3.1</ecNumber>
        <ecNumber evidence="7">6.3.4.13</ecNumber>
    </recommendedName>
    <alternativeName>
        <fullName evidence="20">AIR synthase</fullName>
    </alternativeName>
    <alternativeName>
        <fullName evidence="21">AIRS</fullName>
    </alternativeName>
    <alternativeName>
        <fullName evidence="19">Phosphoribosyl-aminoimidazole synthetase</fullName>
    </alternativeName>
</protein>
<dbReference type="PANTHER" id="PTHR10520">
    <property type="entry name" value="TRIFUNCTIONAL PURINE BIOSYNTHETIC PROTEIN ADENOSINE-3-RELATED"/>
    <property type="match status" value="1"/>
</dbReference>
<evidence type="ECO:0000256" key="11">
    <source>
        <dbReference type="ARBA" id="ARBA00022723"/>
    </source>
</evidence>
<comment type="subcellular location">
    <subcellularLocation>
        <location evidence="1">Cytoplasm</location>
    </subcellularLocation>
</comment>
<dbReference type="InterPro" id="IPR036676">
    <property type="entry name" value="PurM-like_C_sf"/>
</dbReference>
<dbReference type="Pfam" id="PF01071">
    <property type="entry name" value="GARS_A"/>
    <property type="match status" value="1"/>
</dbReference>
<dbReference type="PANTHER" id="PTHR10520:SF12">
    <property type="entry name" value="TRIFUNCTIONAL PURINE BIOSYNTHETIC PROTEIN ADENOSINE-3"/>
    <property type="match status" value="1"/>
</dbReference>
<dbReference type="Gene3D" id="3.90.600.10">
    <property type="entry name" value="Phosphoribosylglycinamide synthetase, C-terminal domain"/>
    <property type="match status" value="1"/>
</dbReference>
<evidence type="ECO:0000256" key="8">
    <source>
        <dbReference type="ARBA" id="ARBA00020367"/>
    </source>
</evidence>
<evidence type="ECO:0000256" key="10">
    <source>
        <dbReference type="ARBA" id="ARBA00022598"/>
    </source>
</evidence>
<dbReference type="InterPro" id="IPR020562">
    <property type="entry name" value="PRibGlycinamide_synth_N"/>
</dbReference>
<dbReference type="InterPro" id="IPR037123">
    <property type="entry name" value="PRibGlycinamide_synth_C_sf"/>
</dbReference>
<comment type="similarity">
    <text evidence="4">In the N-terminal section; belongs to the GARS family.</text>
</comment>
<dbReference type="SUPFAM" id="SSF52440">
    <property type="entry name" value="PreATP-grasp domain"/>
    <property type="match status" value="1"/>
</dbReference>
<proteinExistence type="inferred from homology"/>
<comment type="catalytic activity">
    <reaction evidence="22">
        <text>5-phospho-beta-D-ribosylamine + glycine + ATP = N(1)-(5-phospho-beta-D-ribosyl)glycinamide + ADP + phosphate + H(+)</text>
        <dbReference type="Rhea" id="RHEA:17453"/>
        <dbReference type="ChEBI" id="CHEBI:15378"/>
        <dbReference type="ChEBI" id="CHEBI:30616"/>
        <dbReference type="ChEBI" id="CHEBI:43474"/>
        <dbReference type="ChEBI" id="CHEBI:57305"/>
        <dbReference type="ChEBI" id="CHEBI:58681"/>
        <dbReference type="ChEBI" id="CHEBI:143788"/>
        <dbReference type="ChEBI" id="CHEBI:456216"/>
        <dbReference type="EC" id="6.3.4.13"/>
    </reaction>
</comment>
<dbReference type="InterPro" id="IPR004733">
    <property type="entry name" value="PurM_cligase"/>
</dbReference>
<accession>A0A9Q3CTP0</accession>
<dbReference type="EC" id="6.3.4.13" evidence="7"/>
<dbReference type="GO" id="GO:0004641">
    <property type="term" value="F:phosphoribosylformylglycinamidine cyclo-ligase activity"/>
    <property type="evidence" value="ECO:0007669"/>
    <property type="project" value="UniProtKB-EC"/>
</dbReference>
<dbReference type="SUPFAM" id="SSF56042">
    <property type="entry name" value="PurM C-terminal domain-like"/>
    <property type="match status" value="1"/>
</dbReference>
<evidence type="ECO:0000256" key="4">
    <source>
        <dbReference type="ARBA" id="ARBA00007423"/>
    </source>
</evidence>
<dbReference type="InterPro" id="IPR020560">
    <property type="entry name" value="PRibGlycinamide_synth_C-dom"/>
</dbReference>
<evidence type="ECO:0000256" key="9">
    <source>
        <dbReference type="ARBA" id="ARBA00022490"/>
    </source>
</evidence>
<dbReference type="GO" id="GO:0005829">
    <property type="term" value="C:cytosol"/>
    <property type="evidence" value="ECO:0007669"/>
    <property type="project" value="TreeGrafter"/>
</dbReference>
<dbReference type="InterPro" id="IPR016188">
    <property type="entry name" value="PurM-like_N"/>
</dbReference>
<dbReference type="Pfam" id="PF02769">
    <property type="entry name" value="AIRS_C"/>
    <property type="match status" value="1"/>
</dbReference>
<evidence type="ECO:0000256" key="24">
    <source>
        <dbReference type="PROSITE-ProRule" id="PRU00409"/>
    </source>
</evidence>
<keyword evidence="16" id="KW-0511">Multifunctional enzyme</keyword>
<keyword evidence="27" id="KW-1185">Reference proteome</keyword>
<dbReference type="FunFam" id="3.30.470.20:FF:000018">
    <property type="entry name" value="Trifunctional purine biosynthetic protein adenosine-3"/>
    <property type="match status" value="1"/>
</dbReference>
<evidence type="ECO:0000256" key="19">
    <source>
        <dbReference type="ARBA" id="ARBA00031908"/>
    </source>
</evidence>
<dbReference type="Gene3D" id="3.90.650.10">
    <property type="entry name" value="PurM-like C-terminal domain"/>
    <property type="match status" value="1"/>
</dbReference>
<dbReference type="Pfam" id="PF02844">
    <property type="entry name" value="GARS_N"/>
    <property type="match status" value="1"/>
</dbReference>
<comment type="caution">
    <text evidence="26">The sequence shown here is derived from an EMBL/GenBank/DDBJ whole genome shotgun (WGS) entry which is preliminary data.</text>
</comment>
<dbReference type="SUPFAM" id="SSF51246">
    <property type="entry name" value="Rudiment single hybrid motif"/>
    <property type="match status" value="1"/>
</dbReference>
<dbReference type="Gene3D" id="3.30.1330.10">
    <property type="entry name" value="PurM-like, N-terminal domain"/>
    <property type="match status" value="1"/>
</dbReference>
<dbReference type="GO" id="GO:0046084">
    <property type="term" value="P:adenine biosynthetic process"/>
    <property type="evidence" value="ECO:0007669"/>
    <property type="project" value="TreeGrafter"/>
</dbReference>
<dbReference type="CDD" id="cd02196">
    <property type="entry name" value="PurM"/>
    <property type="match status" value="1"/>
</dbReference>
<dbReference type="HAMAP" id="MF_00138">
    <property type="entry name" value="GARS"/>
    <property type="match status" value="1"/>
</dbReference>
<reference evidence="26" key="1">
    <citation type="submission" date="2021-03" db="EMBL/GenBank/DDBJ databases">
        <title>Draft genome sequence of rust myrtle Austropuccinia psidii MF-1, a brazilian biotype.</title>
        <authorList>
            <person name="Quecine M.C."/>
            <person name="Pachon D.M.R."/>
            <person name="Bonatelli M.L."/>
            <person name="Correr F.H."/>
            <person name="Franceschini L.M."/>
            <person name="Leite T.F."/>
            <person name="Margarido G.R.A."/>
            <person name="Almeida C.A."/>
            <person name="Ferrarezi J.A."/>
            <person name="Labate C.A."/>
        </authorList>
    </citation>
    <scope>NUCLEOTIDE SEQUENCE</scope>
    <source>
        <strain evidence="26">MF-1</strain>
    </source>
</reference>
<organism evidence="26 27">
    <name type="scientific">Austropuccinia psidii MF-1</name>
    <dbReference type="NCBI Taxonomy" id="1389203"/>
    <lineage>
        <taxon>Eukaryota</taxon>
        <taxon>Fungi</taxon>
        <taxon>Dikarya</taxon>
        <taxon>Basidiomycota</taxon>
        <taxon>Pucciniomycotina</taxon>
        <taxon>Pucciniomycetes</taxon>
        <taxon>Pucciniales</taxon>
        <taxon>Sphaerophragmiaceae</taxon>
        <taxon>Austropuccinia</taxon>
    </lineage>
</organism>
<dbReference type="InterPro" id="IPR013815">
    <property type="entry name" value="ATP_grasp_subdomain_1"/>
</dbReference>
<dbReference type="Gene3D" id="3.30.470.20">
    <property type="entry name" value="ATP-grasp fold, B domain"/>
    <property type="match status" value="1"/>
</dbReference>
<comment type="catalytic activity">
    <reaction evidence="23">
        <text>2-formamido-N(1)-(5-O-phospho-beta-D-ribosyl)acetamidine + ATP = 5-amino-1-(5-phospho-beta-D-ribosyl)imidazole + ADP + phosphate + H(+)</text>
        <dbReference type="Rhea" id="RHEA:23032"/>
        <dbReference type="ChEBI" id="CHEBI:15378"/>
        <dbReference type="ChEBI" id="CHEBI:30616"/>
        <dbReference type="ChEBI" id="CHEBI:43474"/>
        <dbReference type="ChEBI" id="CHEBI:137981"/>
        <dbReference type="ChEBI" id="CHEBI:147287"/>
        <dbReference type="ChEBI" id="CHEBI:456216"/>
        <dbReference type="EC" id="6.3.3.1"/>
    </reaction>
</comment>